<evidence type="ECO:0000313" key="2">
    <source>
        <dbReference type="EMBL" id="CAJ0604470.1"/>
    </source>
</evidence>
<evidence type="ECO:0000313" key="3">
    <source>
        <dbReference type="Proteomes" id="UP001176961"/>
    </source>
</evidence>
<organism evidence="2 3">
    <name type="scientific">Cylicocyclus nassatus</name>
    <name type="common">Nematode worm</name>
    <dbReference type="NCBI Taxonomy" id="53992"/>
    <lineage>
        <taxon>Eukaryota</taxon>
        <taxon>Metazoa</taxon>
        <taxon>Ecdysozoa</taxon>
        <taxon>Nematoda</taxon>
        <taxon>Chromadorea</taxon>
        <taxon>Rhabditida</taxon>
        <taxon>Rhabditina</taxon>
        <taxon>Rhabditomorpha</taxon>
        <taxon>Strongyloidea</taxon>
        <taxon>Strongylidae</taxon>
        <taxon>Cylicocyclus</taxon>
    </lineage>
</organism>
<feature type="compositionally biased region" description="Low complexity" evidence="1">
    <location>
        <begin position="79"/>
        <end position="90"/>
    </location>
</feature>
<feature type="region of interest" description="Disordered" evidence="1">
    <location>
        <begin position="1"/>
        <end position="97"/>
    </location>
</feature>
<feature type="compositionally biased region" description="Basic residues" evidence="1">
    <location>
        <begin position="180"/>
        <end position="194"/>
    </location>
</feature>
<gene>
    <name evidence="2" type="ORF">CYNAS_LOCUS16453</name>
</gene>
<feature type="region of interest" description="Disordered" evidence="1">
    <location>
        <begin position="135"/>
        <end position="372"/>
    </location>
</feature>
<keyword evidence="3" id="KW-1185">Reference proteome</keyword>
<feature type="compositionally biased region" description="Low complexity" evidence="1">
    <location>
        <begin position="13"/>
        <end position="28"/>
    </location>
</feature>
<feature type="compositionally biased region" description="Low complexity" evidence="1">
    <location>
        <begin position="195"/>
        <end position="208"/>
    </location>
</feature>
<sequence length="372" mass="42025">MNGQKKRASTADSLSSSNSSTFELSTNEAQVTKTSAVMATAPTQQKRFSSSSTEFDSNTDAPVTIALARATVKPSDAQSRSTSGLSSVSRTNDDDSTKDEVITVHRLWEDFLDFKKKVERHHQDVQEWMQSMKRATFTTQERTNTSSNREMIHTQQKKSPQETSHKKPQSSEKATQPKNERRRRHFKDHRHLRKSFATSQKKSSTATSLQKESESEEWRDVASESKGAQKGKERKRITVNGQRRQVPPRGKEELSQKRLKKRTDDAHRHGSRVQLPMAVTAAAENPKTIRHRRTEEVEGIVLPRDAARPISAHSRKTNPTVQIDESPQKATREAVMAHPDGPGLRRRSTQTAPLKIDNGEAFIADKQDKTPW</sequence>
<feature type="compositionally biased region" description="Polar residues" evidence="1">
    <location>
        <begin position="136"/>
        <end position="158"/>
    </location>
</feature>
<protein>
    <submittedName>
        <fullName evidence="2">Uncharacterized protein</fullName>
    </submittedName>
</protein>
<name>A0AA36H659_CYLNA</name>
<feature type="compositionally biased region" description="Basic and acidic residues" evidence="1">
    <location>
        <begin position="249"/>
        <end position="268"/>
    </location>
</feature>
<accession>A0AA36H659</accession>
<proteinExistence type="predicted"/>
<dbReference type="AlphaFoldDB" id="A0AA36H659"/>
<evidence type="ECO:0000256" key="1">
    <source>
        <dbReference type="SAM" id="MobiDB-lite"/>
    </source>
</evidence>
<feature type="compositionally biased region" description="Basic and acidic residues" evidence="1">
    <location>
        <begin position="363"/>
        <end position="372"/>
    </location>
</feature>
<comment type="caution">
    <text evidence="2">The sequence shown here is derived from an EMBL/GenBank/DDBJ whole genome shotgun (WGS) entry which is preliminary data.</text>
</comment>
<feature type="compositionally biased region" description="Basic and acidic residues" evidence="1">
    <location>
        <begin position="211"/>
        <end position="223"/>
    </location>
</feature>
<feature type="compositionally biased region" description="Polar residues" evidence="1">
    <location>
        <begin position="29"/>
        <end position="61"/>
    </location>
</feature>
<dbReference type="Proteomes" id="UP001176961">
    <property type="component" value="Unassembled WGS sequence"/>
</dbReference>
<dbReference type="EMBL" id="CATQJL010000305">
    <property type="protein sequence ID" value="CAJ0604470.1"/>
    <property type="molecule type" value="Genomic_DNA"/>
</dbReference>
<reference evidence="2" key="1">
    <citation type="submission" date="2023-07" db="EMBL/GenBank/DDBJ databases">
        <authorList>
            <consortium name="CYATHOMIX"/>
        </authorList>
    </citation>
    <scope>NUCLEOTIDE SEQUENCE</scope>
    <source>
        <strain evidence="2">N/A</strain>
    </source>
</reference>